<dbReference type="RefSeq" id="WP_343918233.1">
    <property type="nucleotide sequence ID" value="NZ_BAAAKK010000003.1"/>
</dbReference>
<evidence type="ECO:0000256" key="1">
    <source>
        <dbReference type="SAM" id="MobiDB-lite"/>
    </source>
</evidence>
<keyword evidence="6" id="KW-1185">Reference proteome</keyword>
<dbReference type="InterPro" id="IPR025645">
    <property type="entry name" value="DUF4349"/>
</dbReference>
<dbReference type="Proteomes" id="UP001501266">
    <property type="component" value="Unassembled WGS sequence"/>
</dbReference>
<accession>A0ABN1YRM1</accession>
<keyword evidence="2" id="KW-1133">Transmembrane helix</keyword>
<comment type="caution">
    <text evidence="5">The sequence shown here is derived from an EMBL/GenBank/DDBJ whole genome shotgun (WGS) entry which is preliminary data.</text>
</comment>
<dbReference type="Pfam" id="PF14257">
    <property type="entry name" value="DUF4349"/>
    <property type="match status" value="1"/>
</dbReference>
<evidence type="ECO:0000313" key="5">
    <source>
        <dbReference type="EMBL" id="GAA1420946.1"/>
    </source>
</evidence>
<feature type="region of interest" description="Disordered" evidence="1">
    <location>
        <begin position="33"/>
        <end position="78"/>
    </location>
</feature>
<protein>
    <recommendedName>
        <fullName evidence="4">DUF4349 domain-containing protein</fullName>
    </recommendedName>
</protein>
<feature type="transmembrane region" description="Helical" evidence="2">
    <location>
        <begin position="265"/>
        <end position="297"/>
    </location>
</feature>
<keyword evidence="3" id="KW-0732">Signal</keyword>
<name>A0ABN1YRM1_9MICO</name>
<dbReference type="PROSITE" id="PS51257">
    <property type="entry name" value="PROKAR_LIPOPROTEIN"/>
    <property type="match status" value="1"/>
</dbReference>
<organism evidence="5 6">
    <name type="scientific">Agrococcus citreus</name>
    <dbReference type="NCBI Taxonomy" id="84643"/>
    <lineage>
        <taxon>Bacteria</taxon>
        <taxon>Bacillati</taxon>
        <taxon>Actinomycetota</taxon>
        <taxon>Actinomycetes</taxon>
        <taxon>Micrococcales</taxon>
        <taxon>Microbacteriaceae</taxon>
        <taxon>Agrococcus</taxon>
    </lineage>
</organism>
<evidence type="ECO:0000256" key="2">
    <source>
        <dbReference type="SAM" id="Phobius"/>
    </source>
</evidence>
<proteinExistence type="predicted"/>
<gene>
    <name evidence="5" type="ORF">GCM10009640_11020</name>
</gene>
<feature type="signal peptide" evidence="3">
    <location>
        <begin position="1"/>
        <end position="26"/>
    </location>
</feature>
<feature type="chain" id="PRO_5046141086" description="DUF4349 domain-containing protein" evidence="3">
    <location>
        <begin position="27"/>
        <end position="327"/>
    </location>
</feature>
<evidence type="ECO:0000313" key="6">
    <source>
        <dbReference type="Proteomes" id="UP001501266"/>
    </source>
</evidence>
<evidence type="ECO:0000259" key="4">
    <source>
        <dbReference type="Pfam" id="PF14257"/>
    </source>
</evidence>
<feature type="domain" description="DUF4349" evidence="4">
    <location>
        <begin position="86"/>
        <end position="294"/>
    </location>
</feature>
<keyword evidence="2" id="KW-0812">Transmembrane</keyword>
<reference evidence="5 6" key="1">
    <citation type="journal article" date="2019" name="Int. J. Syst. Evol. Microbiol.">
        <title>The Global Catalogue of Microorganisms (GCM) 10K type strain sequencing project: providing services to taxonomists for standard genome sequencing and annotation.</title>
        <authorList>
            <consortium name="The Broad Institute Genomics Platform"/>
            <consortium name="The Broad Institute Genome Sequencing Center for Infectious Disease"/>
            <person name="Wu L."/>
            <person name="Ma J."/>
        </authorList>
    </citation>
    <scope>NUCLEOTIDE SEQUENCE [LARGE SCALE GENOMIC DNA]</scope>
    <source>
        <strain evidence="5 6">JCM 12398</strain>
    </source>
</reference>
<evidence type="ECO:0000256" key="3">
    <source>
        <dbReference type="SAM" id="SignalP"/>
    </source>
</evidence>
<dbReference type="EMBL" id="BAAAKK010000003">
    <property type="protein sequence ID" value="GAA1420946.1"/>
    <property type="molecule type" value="Genomic_DNA"/>
</dbReference>
<keyword evidence="2" id="KW-0472">Membrane</keyword>
<sequence length="327" mass="33929">MTRRHLSMAGIVIAGTVLLTGCGAMGASQAPGPGIGMPAPANESGGLPDWAGEPESAPQPGNEESAGGDMGASGDDVPAEAADEDRAVIISGNLSMRVGDPIQMADAVTDAAQSRGGSIDRRAEGASTDFQPAWAMLTVRVPAAQVQDLLTALRALGDVTEVDLGEEVVTNQVRDLEVRVNASRASVDRLTQLLSTAADTDTLLEVEAQLTQRTSELEQLLSQQRTLTDQVAMSTIEVRISSTTVEGPTGTPSFWDGLVAGWGAFLAWGAAALFALGQALPTLAVLALLALVVWVIVRRILKRMPQRTTPPVAGATIVNPTTSTVSD</sequence>